<evidence type="ECO:0000256" key="4">
    <source>
        <dbReference type="ARBA" id="ARBA00022679"/>
    </source>
</evidence>
<dbReference type="EC" id="2.4.99.28" evidence="11"/>
<comment type="pathway">
    <text evidence="11">Cell wall biogenesis; peptidoglycan biosynthesis.</text>
</comment>
<reference evidence="13" key="1">
    <citation type="submission" date="2020-04" db="EMBL/GenBank/DDBJ databases">
        <title>Nitratireductor sp. nov. isolated from mangrove soil.</title>
        <authorList>
            <person name="Ye Y."/>
        </authorList>
    </citation>
    <scope>NUCLEOTIDE SEQUENCE</scope>
    <source>
        <strain evidence="13">SY7</strain>
    </source>
</reference>
<name>A0A5B8KWK3_9HYPH</name>
<evidence type="ECO:0000256" key="7">
    <source>
        <dbReference type="ARBA" id="ARBA00022984"/>
    </source>
</evidence>
<evidence type="ECO:0000313" key="13">
    <source>
        <dbReference type="EMBL" id="QDZ00054.1"/>
    </source>
</evidence>
<keyword evidence="7 11" id="KW-0573">Peptidoglycan synthesis</keyword>
<keyword evidence="5 11" id="KW-0812">Transmembrane</keyword>
<dbReference type="AlphaFoldDB" id="A0A5B8KWK3"/>
<accession>A0A5B8KWK3</accession>
<protein>
    <recommendedName>
        <fullName evidence="11">Biosynthetic peptidoglycan transglycosylase</fullName>
        <ecNumber evidence="11">2.4.99.28</ecNumber>
    </recommendedName>
    <alternativeName>
        <fullName evidence="11">Glycan polymerase</fullName>
    </alternativeName>
    <alternativeName>
        <fullName evidence="11">Peptidoglycan glycosyltransferase MtgA</fullName>
        <shortName evidence="11">PGT</shortName>
    </alternativeName>
</protein>
<evidence type="ECO:0000256" key="1">
    <source>
        <dbReference type="ARBA" id="ARBA00022475"/>
    </source>
</evidence>
<dbReference type="GO" id="GO:0008360">
    <property type="term" value="P:regulation of cell shape"/>
    <property type="evidence" value="ECO:0007669"/>
    <property type="project" value="UniProtKB-KW"/>
</dbReference>
<dbReference type="Proteomes" id="UP000321389">
    <property type="component" value="Chromosome"/>
</dbReference>
<keyword evidence="8 11" id="KW-1133">Transmembrane helix</keyword>
<dbReference type="GO" id="GO:0016763">
    <property type="term" value="F:pentosyltransferase activity"/>
    <property type="evidence" value="ECO:0007669"/>
    <property type="project" value="InterPro"/>
</dbReference>
<feature type="domain" description="Glycosyl transferase family 51" evidence="12">
    <location>
        <begin position="57"/>
        <end position="216"/>
    </location>
</feature>
<evidence type="ECO:0000256" key="5">
    <source>
        <dbReference type="ARBA" id="ARBA00022692"/>
    </source>
</evidence>
<comment type="function">
    <text evidence="11">Peptidoglycan polymerase that catalyzes glycan chain elongation from lipid-linked precursors.</text>
</comment>
<keyword evidence="6 11" id="KW-0133">Cell shape</keyword>
<dbReference type="GO" id="GO:0071555">
    <property type="term" value="P:cell wall organization"/>
    <property type="evidence" value="ECO:0007669"/>
    <property type="project" value="UniProtKB-KW"/>
</dbReference>
<dbReference type="GO" id="GO:0009274">
    <property type="term" value="C:peptidoglycan-based cell wall"/>
    <property type="evidence" value="ECO:0007669"/>
    <property type="project" value="InterPro"/>
</dbReference>
<gene>
    <name evidence="11 13" type="primary">mtgA</name>
    <name evidence="13" type="ORF">FQ775_06475</name>
</gene>
<dbReference type="KEGG" id="niy:FQ775_06475"/>
<dbReference type="UniPathway" id="UPA00219"/>
<keyword evidence="14" id="KW-1185">Reference proteome</keyword>
<evidence type="ECO:0000259" key="12">
    <source>
        <dbReference type="Pfam" id="PF00912"/>
    </source>
</evidence>
<dbReference type="InterPro" id="IPR001264">
    <property type="entry name" value="Glyco_trans_51"/>
</dbReference>
<sequence length="233" mass="25576">MARRKPRKSKGRIWLRRIVVAGLLLALLPVALSALYIAPFVHPLSTLMMKDLVTGSGYDRRWAAIGDIAPVLVHSVMMSEDGQFCSHRGIDWGELNVVIDDALSGEPTRGASTIPMQTVKNLYLWHGRSLLRKAIEAPLAIVFDAIVPKRRIMEIYLNIVEWGPGVYGAEAAAQHHFGRSASDLSRRQAALLAVTLPNPRERNPGKPTKALNRLAATIEKRAAGAGDYVACVR</sequence>
<evidence type="ECO:0000256" key="9">
    <source>
        <dbReference type="ARBA" id="ARBA00023136"/>
    </source>
</evidence>
<dbReference type="GO" id="GO:0005886">
    <property type="term" value="C:plasma membrane"/>
    <property type="evidence" value="ECO:0007669"/>
    <property type="project" value="UniProtKB-SubCell"/>
</dbReference>
<evidence type="ECO:0000256" key="2">
    <source>
        <dbReference type="ARBA" id="ARBA00022519"/>
    </source>
</evidence>
<dbReference type="InterPro" id="IPR036950">
    <property type="entry name" value="PBP_transglycosylase"/>
</dbReference>
<evidence type="ECO:0000256" key="3">
    <source>
        <dbReference type="ARBA" id="ARBA00022676"/>
    </source>
</evidence>
<dbReference type="PANTHER" id="PTHR30400">
    <property type="entry name" value="MONOFUNCTIONAL BIOSYNTHETIC PEPTIDOGLYCAN TRANSGLYCOSYLASE"/>
    <property type="match status" value="1"/>
</dbReference>
<keyword evidence="2 11" id="KW-0997">Cell inner membrane</keyword>
<keyword evidence="3 11" id="KW-0328">Glycosyltransferase</keyword>
<organism evidence="13 14">
    <name type="scientific">Nitratireductor mangrovi</name>
    <dbReference type="NCBI Taxonomy" id="2599600"/>
    <lineage>
        <taxon>Bacteria</taxon>
        <taxon>Pseudomonadati</taxon>
        <taxon>Pseudomonadota</taxon>
        <taxon>Alphaproteobacteria</taxon>
        <taxon>Hyphomicrobiales</taxon>
        <taxon>Phyllobacteriaceae</taxon>
        <taxon>Nitratireductor</taxon>
    </lineage>
</organism>
<keyword evidence="1 11" id="KW-1003">Cell membrane</keyword>
<keyword evidence="9 11" id="KW-0472">Membrane</keyword>
<dbReference type="OrthoDB" id="9766909at2"/>
<keyword evidence="10 11" id="KW-0961">Cell wall biogenesis/degradation</keyword>
<comment type="catalytic activity">
    <reaction evidence="11">
        <text>[GlcNAc-(1-&gt;4)-Mur2Ac(oyl-L-Ala-gamma-D-Glu-L-Lys-D-Ala-D-Ala)](n)-di-trans,octa-cis-undecaprenyl diphosphate + beta-D-GlcNAc-(1-&gt;4)-Mur2Ac(oyl-L-Ala-gamma-D-Glu-L-Lys-D-Ala-D-Ala)-di-trans,octa-cis-undecaprenyl diphosphate = [GlcNAc-(1-&gt;4)-Mur2Ac(oyl-L-Ala-gamma-D-Glu-L-Lys-D-Ala-D-Ala)](n+1)-di-trans,octa-cis-undecaprenyl diphosphate + di-trans,octa-cis-undecaprenyl diphosphate + H(+)</text>
        <dbReference type="Rhea" id="RHEA:23708"/>
        <dbReference type="Rhea" id="RHEA-COMP:9602"/>
        <dbReference type="Rhea" id="RHEA-COMP:9603"/>
        <dbReference type="ChEBI" id="CHEBI:15378"/>
        <dbReference type="ChEBI" id="CHEBI:58405"/>
        <dbReference type="ChEBI" id="CHEBI:60033"/>
        <dbReference type="ChEBI" id="CHEBI:78435"/>
        <dbReference type="EC" id="2.4.99.28"/>
    </reaction>
</comment>
<dbReference type="SUPFAM" id="SSF53955">
    <property type="entry name" value="Lysozyme-like"/>
    <property type="match status" value="1"/>
</dbReference>
<evidence type="ECO:0000256" key="11">
    <source>
        <dbReference type="HAMAP-Rule" id="MF_00766"/>
    </source>
</evidence>
<dbReference type="Pfam" id="PF00912">
    <property type="entry name" value="Transgly"/>
    <property type="match status" value="1"/>
</dbReference>
<evidence type="ECO:0000256" key="10">
    <source>
        <dbReference type="ARBA" id="ARBA00023316"/>
    </source>
</evidence>
<keyword evidence="4 11" id="KW-0808">Transferase</keyword>
<comment type="subcellular location">
    <subcellularLocation>
        <location evidence="11">Cell inner membrane</location>
        <topology evidence="11">Single-pass membrane protein</topology>
    </subcellularLocation>
</comment>
<dbReference type="GO" id="GO:0009252">
    <property type="term" value="P:peptidoglycan biosynthetic process"/>
    <property type="evidence" value="ECO:0007669"/>
    <property type="project" value="UniProtKB-UniRule"/>
</dbReference>
<evidence type="ECO:0000313" key="14">
    <source>
        <dbReference type="Proteomes" id="UP000321389"/>
    </source>
</evidence>
<evidence type="ECO:0000256" key="8">
    <source>
        <dbReference type="ARBA" id="ARBA00022989"/>
    </source>
</evidence>
<evidence type="ECO:0000256" key="6">
    <source>
        <dbReference type="ARBA" id="ARBA00022960"/>
    </source>
</evidence>
<dbReference type="GO" id="GO:0008955">
    <property type="term" value="F:peptidoglycan glycosyltransferase activity"/>
    <property type="evidence" value="ECO:0007669"/>
    <property type="project" value="UniProtKB-UniRule"/>
</dbReference>
<dbReference type="HAMAP" id="MF_00766">
    <property type="entry name" value="PGT_MtgA"/>
    <property type="match status" value="1"/>
</dbReference>
<dbReference type="RefSeq" id="WP_146298706.1">
    <property type="nucleotide sequence ID" value="NZ_CP042301.2"/>
</dbReference>
<comment type="similarity">
    <text evidence="11">Belongs to the glycosyltransferase 51 family.</text>
</comment>
<dbReference type="Gene3D" id="1.10.3810.10">
    <property type="entry name" value="Biosynthetic peptidoglycan transglycosylase-like"/>
    <property type="match status" value="1"/>
</dbReference>
<dbReference type="InterPro" id="IPR023346">
    <property type="entry name" value="Lysozyme-like_dom_sf"/>
</dbReference>
<dbReference type="InterPro" id="IPR011812">
    <property type="entry name" value="Pep_trsgly"/>
</dbReference>
<proteinExistence type="inferred from homology"/>
<dbReference type="EMBL" id="CP042301">
    <property type="protein sequence ID" value="QDZ00054.1"/>
    <property type="molecule type" value="Genomic_DNA"/>
</dbReference>
<dbReference type="PANTHER" id="PTHR30400:SF0">
    <property type="entry name" value="BIOSYNTHETIC PEPTIDOGLYCAN TRANSGLYCOSYLASE"/>
    <property type="match status" value="1"/>
</dbReference>